<dbReference type="AlphaFoldDB" id="A0A6A6WPZ1"/>
<evidence type="ECO:0000313" key="3">
    <source>
        <dbReference type="Proteomes" id="UP000799757"/>
    </source>
</evidence>
<organism evidence="2 3">
    <name type="scientific">Melanomma pulvis-pyrius CBS 109.77</name>
    <dbReference type="NCBI Taxonomy" id="1314802"/>
    <lineage>
        <taxon>Eukaryota</taxon>
        <taxon>Fungi</taxon>
        <taxon>Dikarya</taxon>
        <taxon>Ascomycota</taxon>
        <taxon>Pezizomycotina</taxon>
        <taxon>Dothideomycetes</taxon>
        <taxon>Pleosporomycetidae</taxon>
        <taxon>Pleosporales</taxon>
        <taxon>Melanommataceae</taxon>
        <taxon>Melanomma</taxon>
    </lineage>
</organism>
<proteinExistence type="predicted"/>
<dbReference type="Proteomes" id="UP000799757">
    <property type="component" value="Unassembled WGS sequence"/>
</dbReference>
<name>A0A6A6WPZ1_9PLEO</name>
<sequence length="175" mass="17902">MRQVVGCGRGIAGLEGFHLYFSVQRDAHSCAIVVAVLGVEWPVCASSVSDAAGEMGAKPRYSWSTDGVGQNKCPFRLAQVTAGGAIWRQTASSFAEAATLRAGGRWAVPPLAVAGCRWLAFHGTAEPSPRPSTALGARGGAMSPAPTVPNADVACTALHTKPARDVEAGDAGDGV</sequence>
<feature type="region of interest" description="Disordered" evidence="1">
    <location>
        <begin position="126"/>
        <end position="145"/>
    </location>
</feature>
<gene>
    <name evidence="2" type="ORF">K505DRAFT_368632</name>
</gene>
<protein>
    <submittedName>
        <fullName evidence="2">Uncharacterized protein</fullName>
    </submittedName>
</protein>
<keyword evidence="3" id="KW-1185">Reference proteome</keyword>
<accession>A0A6A6WPZ1</accession>
<evidence type="ECO:0000256" key="1">
    <source>
        <dbReference type="SAM" id="MobiDB-lite"/>
    </source>
</evidence>
<evidence type="ECO:0000313" key="2">
    <source>
        <dbReference type="EMBL" id="KAF2785971.1"/>
    </source>
</evidence>
<reference evidence="2" key="1">
    <citation type="journal article" date="2020" name="Stud. Mycol.">
        <title>101 Dothideomycetes genomes: a test case for predicting lifestyles and emergence of pathogens.</title>
        <authorList>
            <person name="Haridas S."/>
            <person name="Albert R."/>
            <person name="Binder M."/>
            <person name="Bloem J."/>
            <person name="Labutti K."/>
            <person name="Salamov A."/>
            <person name="Andreopoulos B."/>
            <person name="Baker S."/>
            <person name="Barry K."/>
            <person name="Bills G."/>
            <person name="Bluhm B."/>
            <person name="Cannon C."/>
            <person name="Castanera R."/>
            <person name="Culley D."/>
            <person name="Daum C."/>
            <person name="Ezra D."/>
            <person name="Gonzalez J."/>
            <person name="Henrissat B."/>
            <person name="Kuo A."/>
            <person name="Liang C."/>
            <person name="Lipzen A."/>
            <person name="Lutzoni F."/>
            <person name="Magnuson J."/>
            <person name="Mondo S."/>
            <person name="Nolan M."/>
            <person name="Ohm R."/>
            <person name="Pangilinan J."/>
            <person name="Park H.-J."/>
            <person name="Ramirez L."/>
            <person name="Alfaro M."/>
            <person name="Sun H."/>
            <person name="Tritt A."/>
            <person name="Yoshinaga Y."/>
            <person name="Zwiers L.-H."/>
            <person name="Turgeon B."/>
            <person name="Goodwin S."/>
            <person name="Spatafora J."/>
            <person name="Crous P."/>
            <person name="Grigoriev I."/>
        </authorList>
    </citation>
    <scope>NUCLEOTIDE SEQUENCE</scope>
    <source>
        <strain evidence="2">CBS 109.77</strain>
    </source>
</reference>
<dbReference type="EMBL" id="MU002589">
    <property type="protein sequence ID" value="KAF2785971.1"/>
    <property type="molecule type" value="Genomic_DNA"/>
</dbReference>